<keyword evidence="1" id="KW-0472">Membrane</keyword>
<evidence type="ECO:0000313" key="4">
    <source>
        <dbReference type="Proteomes" id="UP000475545"/>
    </source>
</evidence>
<name>A0A6L7GJP5_9ACTN</name>
<dbReference type="PANTHER" id="PTHR30336">
    <property type="entry name" value="INNER MEMBRANE PROTEIN, PROBABLE PERMEASE"/>
    <property type="match status" value="1"/>
</dbReference>
<dbReference type="RefSeq" id="WP_160900278.1">
    <property type="nucleotide sequence ID" value="NZ_CP102850.1"/>
</dbReference>
<keyword evidence="1" id="KW-0812">Transmembrane</keyword>
<dbReference type="PANTHER" id="PTHR30336:SF4">
    <property type="entry name" value="ENVELOPE BIOGENESIS FACTOR ELYC"/>
    <property type="match status" value="1"/>
</dbReference>
<proteinExistence type="predicted"/>
<dbReference type="GO" id="GO:0000270">
    <property type="term" value="P:peptidoglycan metabolic process"/>
    <property type="evidence" value="ECO:0007669"/>
    <property type="project" value="TreeGrafter"/>
</dbReference>
<dbReference type="CDD" id="cd06259">
    <property type="entry name" value="YdcF-like"/>
    <property type="match status" value="1"/>
</dbReference>
<feature type="transmembrane region" description="Helical" evidence="1">
    <location>
        <begin position="21"/>
        <end position="44"/>
    </location>
</feature>
<gene>
    <name evidence="3" type="ORF">GIY30_01815</name>
</gene>
<organism evidence="3 4">
    <name type="scientific">Gordonia mangrovi</name>
    <dbReference type="NCBI Taxonomy" id="2665643"/>
    <lineage>
        <taxon>Bacteria</taxon>
        <taxon>Bacillati</taxon>
        <taxon>Actinomycetota</taxon>
        <taxon>Actinomycetes</taxon>
        <taxon>Mycobacteriales</taxon>
        <taxon>Gordoniaceae</taxon>
        <taxon>Gordonia</taxon>
    </lineage>
</organism>
<accession>A0A6L7GJP5</accession>
<dbReference type="Proteomes" id="UP000475545">
    <property type="component" value="Unassembled WGS sequence"/>
</dbReference>
<dbReference type="Pfam" id="PF02698">
    <property type="entry name" value="DUF218"/>
    <property type="match status" value="1"/>
</dbReference>
<dbReference type="InterPro" id="IPR051599">
    <property type="entry name" value="Cell_Envelope_Assoc"/>
</dbReference>
<evidence type="ECO:0000259" key="2">
    <source>
        <dbReference type="Pfam" id="PF02698"/>
    </source>
</evidence>
<sequence>MRATTVLVRGPNRRRRRRQTLLAAAVCLVLTLALAVGVLGYQLFTRDHQDPLRPADAIVVLGGEHDGREDYGLELAADGYADTVLISDPYRPYKRSEQDLMNRVCDAGTDSIEVICFEPHPSTTRGEAMFVQHMATARGWRSVIVVSWRYHLVRARYIFGQCSDREVVMRSVPRSYAQSWRDWAYTYAYQYGGLMKATALGCDT</sequence>
<comment type="caution">
    <text evidence="3">The sequence shown here is derived from an EMBL/GenBank/DDBJ whole genome shotgun (WGS) entry which is preliminary data.</text>
</comment>
<keyword evidence="4" id="KW-1185">Reference proteome</keyword>
<dbReference type="GO" id="GO:0005886">
    <property type="term" value="C:plasma membrane"/>
    <property type="evidence" value="ECO:0007669"/>
    <property type="project" value="TreeGrafter"/>
</dbReference>
<evidence type="ECO:0000313" key="3">
    <source>
        <dbReference type="EMBL" id="MXP20106.1"/>
    </source>
</evidence>
<dbReference type="GO" id="GO:0043164">
    <property type="term" value="P:Gram-negative-bacterium-type cell wall biogenesis"/>
    <property type="evidence" value="ECO:0007669"/>
    <property type="project" value="TreeGrafter"/>
</dbReference>
<dbReference type="InterPro" id="IPR003848">
    <property type="entry name" value="DUF218"/>
</dbReference>
<dbReference type="AlphaFoldDB" id="A0A6L7GJP5"/>
<evidence type="ECO:0000256" key="1">
    <source>
        <dbReference type="SAM" id="Phobius"/>
    </source>
</evidence>
<reference evidence="3 4" key="1">
    <citation type="submission" date="2019-11" db="EMBL/GenBank/DDBJ databases">
        <title>Gordonia sp. nov., a novel actinobacterium isolated from mangrove soil in Hainan.</title>
        <authorList>
            <person name="Huang X."/>
            <person name="Xie Y."/>
            <person name="Chu X."/>
            <person name="Xiao K."/>
        </authorList>
    </citation>
    <scope>NUCLEOTIDE SEQUENCE [LARGE SCALE GENOMIC DNA]</scope>
    <source>
        <strain evidence="3 4">HNM0687</strain>
    </source>
</reference>
<protein>
    <submittedName>
        <fullName evidence="3">YdcF family protein</fullName>
    </submittedName>
</protein>
<keyword evidence="1" id="KW-1133">Transmembrane helix</keyword>
<feature type="domain" description="DUF218" evidence="2">
    <location>
        <begin position="56"/>
        <end position="163"/>
    </location>
</feature>
<dbReference type="EMBL" id="WMBR01000001">
    <property type="protein sequence ID" value="MXP20106.1"/>
    <property type="molecule type" value="Genomic_DNA"/>
</dbReference>